<protein>
    <submittedName>
        <fullName evidence="2">Uncharacterized protein</fullName>
    </submittedName>
</protein>
<name>A0AAN6XEE9_9PEZI</name>
<feature type="compositionally biased region" description="Low complexity" evidence="1">
    <location>
        <begin position="50"/>
        <end position="66"/>
    </location>
</feature>
<evidence type="ECO:0000313" key="2">
    <source>
        <dbReference type="EMBL" id="KAK4197900.1"/>
    </source>
</evidence>
<feature type="compositionally biased region" description="Polar residues" evidence="1">
    <location>
        <begin position="1"/>
        <end position="10"/>
    </location>
</feature>
<keyword evidence="3" id="KW-1185">Reference proteome</keyword>
<gene>
    <name evidence="2" type="ORF">QBC40DRAFT_267181</name>
</gene>
<feature type="region of interest" description="Disordered" evidence="1">
    <location>
        <begin position="1"/>
        <end position="67"/>
    </location>
</feature>
<dbReference type="AlphaFoldDB" id="A0AAN6XEE9"/>
<accession>A0AAN6XEE9</accession>
<reference evidence="2" key="1">
    <citation type="journal article" date="2023" name="Mol. Phylogenet. Evol.">
        <title>Genome-scale phylogeny and comparative genomics of the fungal order Sordariales.</title>
        <authorList>
            <person name="Hensen N."/>
            <person name="Bonometti L."/>
            <person name="Westerberg I."/>
            <person name="Brannstrom I.O."/>
            <person name="Guillou S."/>
            <person name="Cros-Aarteil S."/>
            <person name="Calhoun S."/>
            <person name="Haridas S."/>
            <person name="Kuo A."/>
            <person name="Mondo S."/>
            <person name="Pangilinan J."/>
            <person name="Riley R."/>
            <person name="LaButti K."/>
            <person name="Andreopoulos B."/>
            <person name="Lipzen A."/>
            <person name="Chen C."/>
            <person name="Yan M."/>
            <person name="Daum C."/>
            <person name="Ng V."/>
            <person name="Clum A."/>
            <person name="Steindorff A."/>
            <person name="Ohm R.A."/>
            <person name="Martin F."/>
            <person name="Silar P."/>
            <person name="Natvig D.O."/>
            <person name="Lalanne C."/>
            <person name="Gautier V."/>
            <person name="Ament-Velasquez S.L."/>
            <person name="Kruys A."/>
            <person name="Hutchinson M.I."/>
            <person name="Powell A.J."/>
            <person name="Barry K."/>
            <person name="Miller A.N."/>
            <person name="Grigoriev I.V."/>
            <person name="Debuchy R."/>
            <person name="Gladieux P."/>
            <person name="Hiltunen Thoren M."/>
            <person name="Johannesson H."/>
        </authorList>
    </citation>
    <scope>NUCLEOTIDE SEQUENCE</scope>
    <source>
        <strain evidence="2">CBS 315.58</strain>
    </source>
</reference>
<dbReference type="Proteomes" id="UP001303160">
    <property type="component" value="Unassembled WGS sequence"/>
</dbReference>
<sequence>MSNTTRPSGSKNKRKRNDASPDPRLPEVSPLSPDSPRSIVPPKRRRVQPAGGSSSTAAAGAAGAAAADDDEWAAELGRLEEFSNKMDHLLKKTPPHMRWNTDPLWWWEYSHPEGDAVWETEVDKLYEEAYVTAGQGGGVNPILSSIGKGIARMNMKKGMGKKVERGDMMTMKCRCAQRVCVKSCVCKAAGNGCGVECGCEVEWCRNPFTTTKEKETVMERLFGRVEVPFLPVYPKKMFRMISQATVSGKEVPGAKEWFEAWGKGMMGGKPVDDRERVEMRRRLLLAGVSRKDTPQRPEGFSGKLSFCTRSPSWVEFGLDCCLECGDVL</sequence>
<proteinExistence type="predicted"/>
<organism evidence="2 3">
    <name type="scientific">Triangularia verruculosa</name>
    <dbReference type="NCBI Taxonomy" id="2587418"/>
    <lineage>
        <taxon>Eukaryota</taxon>
        <taxon>Fungi</taxon>
        <taxon>Dikarya</taxon>
        <taxon>Ascomycota</taxon>
        <taxon>Pezizomycotina</taxon>
        <taxon>Sordariomycetes</taxon>
        <taxon>Sordariomycetidae</taxon>
        <taxon>Sordariales</taxon>
        <taxon>Podosporaceae</taxon>
        <taxon>Triangularia</taxon>
    </lineage>
</organism>
<comment type="caution">
    <text evidence="2">The sequence shown here is derived from an EMBL/GenBank/DDBJ whole genome shotgun (WGS) entry which is preliminary data.</text>
</comment>
<reference evidence="2" key="2">
    <citation type="submission" date="2023-05" db="EMBL/GenBank/DDBJ databases">
        <authorList>
            <consortium name="Lawrence Berkeley National Laboratory"/>
            <person name="Steindorff A."/>
            <person name="Hensen N."/>
            <person name="Bonometti L."/>
            <person name="Westerberg I."/>
            <person name="Brannstrom I.O."/>
            <person name="Guillou S."/>
            <person name="Cros-Aarteil S."/>
            <person name="Calhoun S."/>
            <person name="Haridas S."/>
            <person name="Kuo A."/>
            <person name="Mondo S."/>
            <person name="Pangilinan J."/>
            <person name="Riley R."/>
            <person name="Labutti K."/>
            <person name="Andreopoulos B."/>
            <person name="Lipzen A."/>
            <person name="Chen C."/>
            <person name="Yanf M."/>
            <person name="Daum C."/>
            <person name="Ng V."/>
            <person name="Clum A."/>
            <person name="Ohm R."/>
            <person name="Martin F."/>
            <person name="Silar P."/>
            <person name="Natvig D."/>
            <person name="Lalanne C."/>
            <person name="Gautier V."/>
            <person name="Ament-Velasquez S.L."/>
            <person name="Kruys A."/>
            <person name="Hutchinson M.I."/>
            <person name="Powell A.J."/>
            <person name="Barry K."/>
            <person name="Miller A.N."/>
            <person name="Grigoriev I.V."/>
            <person name="Debuchy R."/>
            <person name="Gladieux P."/>
            <person name="Thoren M.H."/>
            <person name="Johannesson H."/>
        </authorList>
    </citation>
    <scope>NUCLEOTIDE SEQUENCE</scope>
    <source>
        <strain evidence="2">CBS 315.58</strain>
    </source>
</reference>
<evidence type="ECO:0000256" key="1">
    <source>
        <dbReference type="SAM" id="MobiDB-lite"/>
    </source>
</evidence>
<evidence type="ECO:0000313" key="3">
    <source>
        <dbReference type="Proteomes" id="UP001303160"/>
    </source>
</evidence>
<dbReference type="EMBL" id="MU863954">
    <property type="protein sequence ID" value="KAK4197900.1"/>
    <property type="molecule type" value="Genomic_DNA"/>
</dbReference>